<dbReference type="RefSeq" id="WP_188808667.1">
    <property type="nucleotide sequence ID" value="NZ_BAAAWV010000001.1"/>
</dbReference>
<reference evidence="2" key="1">
    <citation type="journal article" date="2019" name="Int. J. Syst. Evol. Microbiol.">
        <title>The Global Catalogue of Microorganisms (GCM) 10K type strain sequencing project: providing services to taxonomists for standard genome sequencing and annotation.</title>
        <authorList>
            <consortium name="The Broad Institute Genomics Platform"/>
            <consortium name="The Broad Institute Genome Sequencing Center for Infectious Disease"/>
            <person name="Wu L."/>
            <person name="Ma J."/>
        </authorList>
    </citation>
    <scope>NUCLEOTIDE SEQUENCE [LARGE SCALE GENOMIC DNA]</scope>
    <source>
        <strain evidence="2">CGMCC 1.1927</strain>
    </source>
</reference>
<dbReference type="EMBL" id="BMKU01000001">
    <property type="protein sequence ID" value="GGG83896.1"/>
    <property type="molecule type" value="Genomic_DNA"/>
</dbReference>
<proteinExistence type="predicted"/>
<protein>
    <recommendedName>
        <fullName evidence="3">Helix-turn-helix domain-containing protein</fullName>
    </recommendedName>
</protein>
<gene>
    <name evidence="1" type="ORF">GCM10011577_01690</name>
</gene>
<sequence length="71" mass="7551">MKKDKALKELAEAHTAAVEAETAAAAAQDRKREAVRAAFDAGCRGPEVAAVLGSSVQWAYKVRDKQPLQVA</sequence>
<keyword evidence="2" id="KW-1185">Reference proteome</keyword>
<dbReference type="Proteomes" id="UP000596938">
    <property type="component" value="Unassembled WGS sequence"/>
</dbReference>
<evidence type="ECO:0000313" key="1">
    <source>
        <dbReference type="EMBL" id="GGG83896.1"/>
    </source>
</evidence>
<evidence type="ECO:0000313" key="2">
    <source>
        <dbReference type="Proteomes" id="UP000596938"/>
    </source>
</evidence>
<comment type="caution">
    <text evidence="1">The sequence shown here is derived from an EMBL/GenBank/DDBJ whole genome shotgun (WGS) entry which is preliminary data.</text>
</comment>
<evidence type="ECO:0008006" key="3">
    <source>
        <dbReference type="Google" id="ProtNLM"/>
    </source>
</evidence>
<organism evidence="1 2">
    <name type="scientific">Pseudarthrobacter polychromogenes</name>
    <dbReference type="NCBI Taxonomy" id="1676"/>
    <lineage>
        <taxon>Bacteria</taxon>
        <taxon>Bacillati</taxon>
        <taxon>Actinomycetota</taxon>
        <taxon>Actinomycetes</taxon>
        <taxon>Micrococcales</taxon>
        <taxon>Micrococcaceae</taxon>
        <taxon>Pseudarthrobacter</taxon>
    </lineage>
</organism>
<name>A0ABQ1X997_9MICC</name>
<accession>A0ABQ1X997</accession>